<dbReference type="GO" id="GO:0016787">
    <property type="term" value="F:hydrolase activity"/>
    <property type="evidence" value="ECO:0007669"/>
    <property type="project" value="UniProtKB-KW"/>
</dbReference>
<proteinExistence type="predicted"/>
<dbReference type="SUPFAM" id="SSF56281">
    <property type="entry name" value="Metallo-hydrolase/oxidoreductase"/>
    <property type="match status" value="1"/>
</dbReference>
<evidence type="ECO:0000313" key="3">
    <source>
        <dbReference type="Proteomes" id="UP000014461"/>
    </source>
</evidence>
<protein>
    <submittedName>
        <fullName evidence="2">Zn-dependent hydrolase of the beta-lactamase fold</fullName>
    </submittedName>
</protein>
<evidence type="ECO:0000313" key="2">
    <source>
        <dbReference type="EMBL" id="GAD02299.1"/>
    </source>
</evidence>
<reference evidence="2" key="1">
    <citation type="journal article" date="2013" name="Genome Announc.">
        <title>Draft Genome Sequence of Agarivorans albus Strain MKT 106T, an Agarolytic Marine Bacterium.</title>
        <authorList>
            <person name="Yasuike M."/>
            <person name="Nakamura Y."/>
            <person name="Kai W."/>
            <person name="Fujiwara A."/>
            <person name="Fukui Y."/>
            <person name="Satomi M."/>
            <person name="Sano M."/>
        </authorList>
    </citation>
    <scope>NUCLEOTIDE SEQUENCE [LARGE SCALE GENOMIC DNA]</scope>
</reference>
<dbReference type="InterPro" id="IPR001279">
    <property type="entry name" value="Metallo-B-lactamas"/>
</dbReference>
<comment type="caution">
    <text evidence="2">The sequence shown here is derived from an EMBL/GenBank/DDBJ whole genome shotgun (WGS) entry which is preliminary data.</text>
</comment>
<name>R9PLR5_AGAAL</name>
<dbReference type="PANTHER" id="PTHR15032:SF4">
    <property type="entry name" value="N-ACYL-PHOSPHATIDYLETHANOLAMINE-HYDROLYZING PHOSPHOLIPASE D"/>
    <property type="match status" value="1"/>
</dbReference>
<dbReference type="STRING" id="1331007.AALB_2379"/>
<sequence>MSTPFASALAADNTVFTTQVNNGKYQNAQAMPANASAWGILWRYVSEQRVDATPSNGIPVMPLSASQLDALPADQSSVIRFGHSSVYMQVAGQRWLIDPVFSQRTSPFSFIGPKRFHQPPLELSELDSIDGVIISHDHYDHLDKHSIKLLKDKVQHFVVPEGVDQHLLDWGVNSQKIQRLRWWQSANFGELTVTATPTQHFSGRGLFDANQTLWASYVIDAPEQRIFFSGDSGYFDGFKQIGERYGPFDLTMMETGAYDKDWSAVHMTPEQTLQAHLDLKGKALMPAHNSTFDLAFHSWYEPLERISQLSEQANVQLVTPKIGEVFTVGQSQGTEAWWRALN</sequence>
<dbReference type="OrthoDB" id="9805728at2"/>
<dbReference type="EMBL" id="BARX01000015">
    <property type="protein sequence ID" value="GAD02299.1"/>
    <property type="molecule type" value="Genomic_DNA"/>
</dbReference>
<dbReference type="Proteomes" id="UP000014461">
    <property type="component" value="Unassembled WGS sequence"/>
</dbReference>
<gene>
    <name evidence="2" type="ORF">AALB_2379</name>
</gene>
<dbReference type="InterPro" id="IPR036866">
    <property type="entry name" value="RibonucZ/Hydroxyglut_hydro"/>
</dbReference>
<dbReference type="RefSeq" id="WP_016402067.1">
    <property type="nucleotide sequence ID" value="NZ_BARX01000015.1"/>
</dbReference>
<feature type="domain" description="Metallo-beta-lactamase" evidence="1">
    <location>
        <begin position="94"/>
        <end position="288"/>
    </location>
</feature>
<evidence type="ECO:0000259" key="1">
    <source>
        <dbReference type="Pfam" id="PF12706"/>
    </source>
</evidence>
<dbReference type="Pfam" id="PF12706">
    <property type="entry name" value="Lactamase_B_2"/>
    <property type="match status" value="1"/>
</dbReference>
<accession>R9PLR5</accession>
<dbReference type="PANTHER" id="PTHR15032">
    <property type="entry name" value="N-ACYL-PHOSPHATIDYLETHANOLAMINE-HYDROLYZING PHOSPHOLIPASE D"/>
    <property type="match status" value="1"/>
</dbReference>
<keyword evidence="2" id="KW-0378">Hydrolase</keyword>
<dbReference type="Gene3D" id="3.60.15.10">
    <property type="entry name" value="Ribonuclease Z/Hydroxyacylglutathione hydrolase-like"/>
    <property type="match status" value="1"/>
</dbReference>
<dbReference type="AlphaFoldDB" id="R9PLR5"/>
<organism evidence="2 3">
    <name type="scientific">Agarivorans albus MKT 106</name>
    <dbReference type="NCBI Taxonomy" id="1331007"/>
    <lineage>
        <taxon>Bacteria</taxon>
        <taxon>Pseudomonadati</taxon>
        <taxon>Pseudomonadota</taxon>
        <taxon>Gammaproteobacteria</taxon>
        <taxon>Alteromonadales</taxon>
        <taxon>Alteromonadaceae</taxon>
        <taxon>Agarivorans</taxon>
    </lineage>
</organism>
<keyword evidence="3" id="KW-1185">Reference proteome</keyword>
<dbReference type="GO" id="GO:0005737">
    <property type="term" value="C:cytoplasm"/>
    <property type="evidence" value="ECO:0007669"/>
    <property type="project" value="TreeGrafter"/>
</dbReference>